<proteinExistence type="inferred from homology"/>
<gene>
    <name evidence="10" type="ORF">J4G33_05190</name>
</gene>
<dbReference type="AlphaFoldDB" id="A0A939RV26"/>
<evidence type="ECO:0000313" key="11">
    <source>
        <dbReference type="Proteomes" id="UP000664209"/>
    </source>
</evidence>
<name>A0A939RV26_9CELL</name>
<comment type="subunit">
    <text evidence="2">Interacts transiently with the RNA polymerase catalytic core formed by RpoA, RpoB, RpoC and RpoZ (2 alpha, 1 beta, 1 beta' and 1 omega subunit) to form the RNA polymerase holoenzyme that can initiate transcription.</text>
</comment>
<organism evidence="10 11">
    <name type="scientific">Actinotalea soli</name>
    <dbReference type="NCBI Taxonomy" id="2819234"/>
    <lineage>
        <taxon>Bacteria</taxon>
        <taxon>Bacillati</taxon>
        <taxon>Actinomycetota</taxon>
        <taxon>Actinomycetes</taxon>
        <taxon>Micrococcales</taxon>
        <taxon>Cellulomonadaceae</taxon>
        <taxon>Actinotalea</taxon>
    </lineage>
</organism>
<evidence type="ECO:0000256" key="4">
    <source>
        <dbReference type="ARBA" id="ARBA00023082"/>
    </source>
</evidence>
<evidence type="ECO:0000256" key="5">
    <source>
        <dbReference type="ARBA" id="ARBA00023163"/>
    </source>
</evidence>
<dbReference type="InterPro" id="IPR036388">
    <property type="entry name" value="WH-like_DNA-bd_sf"/>
</dbReference>
<dbReference type="Proteomes" id="UP000664209">
    <property type="component" value="Unassembled WGS sequence"/>
</dbReference>
<dbReference type="InterPro" id="IPR014284">
    <property type="entry name" value="RNA_pol_sigma-70_dom"/>
</dbReference>
<evidence type="ECO:0000256" key="6">
    <source>
        <dbReference type="SAM" id="MobiDB-lite"/>
    </source>
</evidence>
<protein>
    <submittedName>
        <fullName evidence="10">Sigma-70 family RNA polymerase sigma factor</fullName>
    </submittedName>
</protein>
<dbReference type="GO" id="GO:0016987">
    <property type="term" value="F:sigma factor activity"/>
    <property type="evidence" value="ECO:0007669"/>
    <property type="project" value="UniProtKB-KW"/>
</dbReference>
<keyword evidence="4" id="KW-0731">Sigma factor</keyword>
<dbReference type="SUPFAM" id="SSF88946">
    <property type="entry name" value="Sigma2 domain of RNA polymerase sigma factors"/>
    <property type="match status" value="1"/>
</dbReference>
<dbReference type="InterPro" id="IPR007627">
    <property type="entry name" value="RNA_pol_sigma70_r2"/>
</dbReference>
<dbReference type="Gene3D" id="3.10.450.50">
    <property type="match status" value="1"/>
</dbReference>
<dbReference type="InterPro" id="IPR013324">
    <property type="entry name" value="RNA_pol_sigma_r3/r4-like"/>
</dbReference>
<dbReference type="NCBIfam" id="TIGR02937">
    <property type="entry name" value="sigma70-ECF"/>
    <property type="match status" value="1"/>
</dbReference>
<sequence length="364" mass="40219">MHGCSSARGGSQCARPVQEDPCQGQDSSGYLHRVTTTEVTPPLDEATFLAQVEPLRRELLAHCYRMVGSVHDAEDLVQETYLRAWRAFHGFENRSSLRTWMYRIATNTCLTALEGRTRRPLPTGLGQPPADPTAELRESRETPWLEPAPDSLLWSSPSPDPASVVVDRDSVRLAFVAALQHLTAQQRAVLLLRDVLKWRAAEVAGALEISVAAVNSTLQRARAHVAQVAEQPTLDEADPRTRELLDSYVQAFEEYDVARIVTLLTADAVWEMPPFVEWYRGAEDIGRLIATRCPARGAGDMRAIRSSANGQPVVAIYMREPDGVHRAFQLQHLVGSPDGVSHVTVWFGVALFRAFGLPVELPVG</sequence>
<dbReference type="GO" id="GO:0003677">
    <property type="term" value="F:DNA binding"/>
    <property type="evidence" value="ECO:0007669"/>
    <property type="project" value="InterPro"/>
</dbReference>
<dbReference type="GO" id="GO:0006352">
    <property type="term" value="P:DNA-templated transcription initiation"/>
    <property type="evidence" value="ECO:0007669"/>
    <property type="project" value="InterPro"/>
</dbReference>
<dbReference type="PANTHER" id="PTHR43133">
    <property type="entry name" value="RNA POLYMERASE ECF-TYPE SIGMA FACTO"/>
    <property type="match status" value="1"/>
</dbReference>
<evidence type="ECO:0000256" key="1">
    <source>
        <dbReference type="ARBA" id="ARBA00010641"/>
    </source>
</evidence>
<dbReference type="InterPro" id="IPR013249">
    <property type="entry name" value="RNA_pol_sigma70_r4_t2"/>
</dbReference>
<feature type="domain" description="RNA polymerase sigma-70 region 2" evidence="7">
    <location>
        <begin position="52"/>
        <end position="118"/>
    </location>
</feature>
<dbReference type="InterPro" id="IPR013325">
    <property type="entry name" value="RNA_pol_sigma_r2"/>
</dbReference>
<dbReference type="SUPFAM" id="SSF54427">
    <property type="entry name" value="NTF2-like"/>
    <property type="match status" value="1"/>
</dbReference>
<dbReference type="Pfam" id="PF04542">
    <property type="entry name" value="Sigma70_r2"/>
    <property type="match status" value="1"/>
</dbReference>
<accession>A0A939RV26</accession>
<evidence type="ECO:0000313" key="10">
    <source>
        <dbReference type="EMBL" id="MBO1751193.1"/>
    </source>
</evidence>
<feature type="region of interest" description="Disordered" evidence="6">
    <location>
        <begin position="116"/>
        <end position="140"/>
    </location>
</feature>
<feature type="domain" description="RNA polymerase sigma factor 70 region 4 type 2" evidence="8">
    <location>
        <begin position="173"/>
        <end position="224"/>
    </location>
</feature>
<evidence type="ECO:0000259" key="9">
    <source>
        <dbReference type="Pfam" id="PF12680"/>
    </source>
</evidence>
<dbReference type="NCBIfam" id="NF006089">
    <property type="entry name" value="PRK08241.1"/>
    <property type="match status" value="1"/>
</dbReference>
<keyword evidence="11" id="KW-1185">Reference proteome</keyword>
<dbReference type="Pfam" id="PF08281">
    <property type="entry name" value="Sigma70_r4_2"/>
    <property type="match status" value="1"/>
</dbReference>
<dbReference type="Gene3D" id="1.10.10.10">
    <property type="entry name" value="Winged helix-like DNA-binding domain superfamily/Winged helix DNA-binding domain"/>
    <property type="match status" value="1"/>
</dbReference>
<dbReference type="EMBL" id="JAGEMK010000002">
    <property type="protein sequence ID" value="MBO1751193.1"/>
    <property type="molecule type" value="Genomic_DNA"/>
</dbReference>
<keyword evidence="5" id="KW-0804">Transcription</keyword>
<dbReference type="PANTHER" id="PTHR43133:SF65">
    <property type="entry name" value="ECF RNA POLYMERASE SIGMA FACTOR SIGG"/>
    <property type="match status" value="1"/>
</dbReference>
<dbReference type="CDD" id="cd06171">
    <property type="entry name" value="Sigma70_r4"/>
    <property type="match status" value="1"/>
</dbReference>
<dbReference type="Pfam" id="PF12680">
    <property type="entry name" value="SnoaL_2"/>
    <property type="match status" value="1"/>
</dbReference>
<dbReference type="SUPFAM" id="SSF88659">
    <property type="entry name" value="Sigma3 and sigma4 domains of RNA polymerase sigma factors"/>
    <property type="match status" value="1"/>
</dbReference>
<keyword evidence="3" id="KW-0805">Transcription regulation</keyword>
<reference evidence="10" key="1">
    <citation type="submission" date="2021-03" db="EMBL/GenBank/DDBJ databases">
        <title>Actinotalea soli sp. nov., isolated from soil.</title>
        <authorList>
            <person name="Ping W."/>
            <person name="Zhang J."/>
        </authorList>
    </citation>
    <scope>NUCLEOTIDE SEQUENCE</scope>
    <source>
        <strain evidence="10">BY-33</strain>
    </source>
</reference>
<evidence type="ECO:0000256" key="3">
    <source>
        <dbReference type="ARBA" id="ARBA00023015"/>
    </source>
</evidence>
<dbReference type="InterPro" id="IPR014305">
    <property type="entry name" value="RNA_pol_sigma-G_actinobac"/>
</dbReference>
<evidence type="ECO:0000259" key="8">
    <source>
        <dbReference type="Pfam" id="PF08281"/>
    </source>
</evidence>
<evidence type="ECO:0000259" key="7">
    <source>
        <dbReference type="Pfam" id="PF04542"/>
    </source>
</evidence>
<feature type="domain" description="SnoaL-like" evidence="9">
    <location>
        <begin position="247"/>
        <end position="321"/>
    </location>
</feature>
<comment type="caution">
    <text evidence="10">The sequence shown here is derived from an EMBL/GenBank/DDBJ whole genome shotgun (WGS) entry which is preliminary data.</text>
</comment>
<feature type="region of interest" description="Disordered" evidence="6">
    <location>
        <begin position="1"/>
        <end position="29"/>
    </location>
</feature>
<dbReference type="InterPro" id="IPR032710">
    <property type="entry name" value="NTF2-like_dom_sf"/>
</dbReference>
<dbReference type="InterPro" id="IPR037401">
    <property type="entry name" value="SnoaL-like"/>
</dbReference>
<evidence type="ECO:0000256" key="2">
    <source>
        <dbReference type="ARBA" id="ARBA00011344"/>
    </source>
</evidence>
<dbReference type="InterPro" id="IPR039425">
    <property type="entry name" value="RNA_pol_sigma-70-like"/>
</dbReference>
<dbReference type="Gene3D" id="1.10.1740.10">
    <property type="match status" value="1"/>
</dbReference>
<comment type="similarity">
    <text evidence="1">Belongs to the sigma-70 factor family. ECF subfamily.</text>
</comment>
<dbReference type="NCBIfam" id="TIGR02960">
    <property type="entry name" value="SigX5"/>
    <property type="match status" value="1"/>
</dbReference>